<dbReference type="RefSeq" id="WP_105513580.1">
    <property type="nucleotide sequence ID" value="NZ_PVEP01000001.1"/>
</dbReference>
<sequence>MPNTDPRFLAVLTVKNEGAFLIDWLAHHRAVGFTDTLVLSNDCTDGTDAMLDRMQAMGWLTHIRNDGPHPKGPQWSALKLAGKHPLRKAADWVLVLDIDEYVNIHAGDGTLTALLAALPQATAIPLTWRLFGNAGLRDYADRPVTEQFTRAAPAVMGWPWRAALFKTLFRDDGSYRRLGVHRPRDPDPARLPAQRWFDGSGRALPPLFHEGRIFSTYGQDNYRLVQLNHYALGAMESYVLKADRGRANRDASAFDLSYWVERNFSAESDQTILRHAARSDPLRAELHADPQLAALHDAAVRWRRERFRALMLDEAYRGLMGRLMLTPASVPLPVEAHRFLTSFALSAQHQPRPETDTAPSSD</sequence>
<keyword evidence="2" id="KW-1185">Reference proteome</keyword>
<dbReference type="EMBL" id="PVEP01000001">
    <property type="protein sequence ID" value="PQV58886.1"/>
    <property type="molecule type" value="Genomic_DNA"/>
</dbReference>
<dbReference type="AlphaFoldDB" id="A0A2S8SDJ9"/>
<protein>
    <submittedName>
        <fullName evidence="1">Glycosyl transferase family 2</fullName>
    </submittedName>
</protein>
<dbReference type="OrthoDB" id="4964299at2"/>
<dbReference type="Proteomes" id="UP000238338">
    <property type="component" value="Unassembled WGS sequence"/>
</dbReference>
<accession>A0A2S8SDJ9</accession>
<dbReference type="SUPFAM" id="SSF53448">
    <property type="entry name" value="Nucleotide-diphospho-sugar transferases"/>
    <property type="match status" value="1"/>
</dbReference>
<name>A0A2S8SDJ9_9RHOB</name>
<organism evidence="1 2">
    <name type="scientific">Albidovulum denitrificans</name>
    <dbReference type="NCBI Taxonomy" id="404881"/>
    <lineage>
        <taxon>Bacteria</taxon>
        <taxon>Pseudomonadati</taxon>
        <taxon>Pseudomonadota</taxon>
        <taxon>Alphaproteobacteria</taxon>
        <taxon>Rhodobacterales</taxon>
        <taxon>Paracoccaceae</taxon>
        <taxon>Albidovulum</taxon>
    </lineage>
</organism>
<proteinExistence type="predicted"/>
<comment type="caution">
    <text evidence="1">The sequence shown here is derived from an EMBL/GenBank/DDBJ whole genome shotgun (WGS) entry which is preliminary data.</text>
</comment>
<reference evidence="1 2" key="1">
    <citation type="submission" date="2018-02" db="EMBL/GenBank/DDBJ databases">
        <title>Genomic Encyclopedia of Archaeal and Bacterial Type Strains, Phase II (KMG-II): from individual species to whole genera.</title>
        <authorList>
            <person name="Goeker M."/>
        </authorList>
    </citation>
    <scope>NUCLEOTIDE SEQUENCE [LARGE SCALE GENOMIC DNA]</scope>
    <source>
        <strain evidence="1 2">DSM 18921</strain>
    </source>
</reference>
<gene>
    <name evidence="1" type="ORF">LX70_00704</name>
</gene>
<evidence type="ECO:0000313" key="2">
    <source>
        <dbReference type="Proteomes" id="UP000238338"/>
    </source>
</evidence>
<dbReference type="GO" id="GO:0016740">
    <property type="term" value="F:transferase activity"/>
    <property type="evidence" value="ECO:0007669"/>
    <property type="project" value="UniProtKB-KW"/>
</dbReference>
<keyword evidence="1" id="KW-0808">Transferase</keyword>
<dbReference type="Pfam" id="PF13704">
    <property type="entry name" value="Glyco_tranf_2_4"/>
    <property type="match status" value="1"/>
</dbReference>
<dbReference type="InterPro" id="IPR029044">
    <property type="entry name" value="Nucleotide-diphossugar_trans"/>
</dbReference>
<evidence type="ECO:0000313" key="1">
    <source>
        <dbReference type="EMBL" id="PQV58886.1"/>
    </source>
</evidence>